<name>A0A5J4WBA6_9EUKA</name>
<proteinExistence type="predicted"/>
<evidence type="ECO:0000313" key="3">
    <source>
        <dbReference type="EMBL" id="KAA6391822.1"/>
    </source>
</evidence>
<dbReference type="PANTHER" id="PTHR33050">
    <property type="entry name" value="REVERSE TRANSCRIPTASE DOMAIN-CONTAINING PROTEIN"/>
    <property type="match status" value="1"/>
</dbReference>
<dbReference type="Gene3D" id="3.30.70.270">
    <property type="match status" value="1"/>
</dbReference>
<keyword evidence="3" id="KW-0548">Nucleotidyltransferase</keyword>
<dbReference type="Proteomes" id="UP000324800">
    <property type="component" value="Unassembled WGS sequence"/>
</dbReference>
<dbReference type="InterPro" id="IPR043502">
    <property type="entry name" value="DNA/RNA_pol_sf"/>
</dbReference>
<dbReference type="InterPro" id="IPR000477">
    <property type="entry name" value="RT_dom"/>
</dbReference>
<dbReference type="EMBL" id="SNRW01002749">
    <property type="protein sequence ID" value="KAA6391822.1"/>
    <property type="molecule type" value="Genomic_DNA"/>
</dbReference>
<dbReference type="InterPro" id="IPR043128">
    <property type="entry name" value="Rev_trsase/Diguanyl_cyclase"/>
</dbReference>
<dbReference type="SUPFAM" id="SSF56672">
    <property type="entry name" value="DNA/RNA polymerases"/>
    <property type="match status" value="1"/>
</dbReference>
<sequence>MEKDSNNDADADSEWGSDPRRGITRGDLQINTSIINGMNQLGEQYHAPLPQILEYARQLEKEIKEGIVIQTNQIGIFKPTFLISKPGNNWRKILDGRQVNAVINLVQFKMKSFEFIKQILEKQKFATALDLEEAFHRIKVSSYLLPYFGFSFEGKLFTYSGLPFGYQNSPFHFNKVFLIAMRAIRQRRNVKISNYIDNMVLLHPDKNYLKHATQEVIAFLQNLVFKVQPKKCRLFPSKIFNYLGWVRNTENLELNMTLQRRRLMKNDIMCWINAALAHVTVRVRILAKLLEQMNFLRFQMQDASLIGNLLNHLKNQSVKKGGWNCFVSINVRVLGNLFLWFIKIKQNELRQIEQLTSLATLTADAAQEGWGSILQIQQNEMMEAGRWQKNQYLSNSNQREIAAVLMALRMHKQAIQQNYIHTLTLFTDSQKVENNLRRRRASPNQIHLVRIIFKLRSNRDSTGEEQVLGKLSTKITSRNPISSSNDKQ</sequence>
<evidence type="ECO:0000313" key="4">
    <source>
        <dbReference type="Proteomes" id="UP000324800"/>
    </source>
</evidence>
<dbReference type="GO" id="GO:0003964">
    <property type="term" value="F:RNA-directed DNA polymerase activity"/>
    <property type="evidence" value="ECO:0007669"/>
    <property type="project" value="UniProtKB-KW"/>
</dbReference>
<dbReference type="OrthoDB" id="8947436at2759"/>
<organism evidence="3 4">
    <name type="scientific">Streblomastix strix</name>
    <dbReference type="NCBI Taxonomy" id="222440"/>
    <lineage>
        <taxon>Eukaryota</taxon>
        <taxon>Metamonada</taxon>
        <taxon>Preaxostyla</taxon>
        <taxon>Oxymonadida</taxon>
        <taxon>Streblomastigidae</taxon>
        <taxon>Streblomastix</taxon>
    </lineage>
</organism>
<keyword evidence="3" id="KW-0695">RNA-directed DNA polymerase</keyword>
<gene>
    <name evidence="3" type="ORF">EZS28_012652</name>
</gene>
<comment type="caution">
    <text evidence="3">The sequence shown here is derived from an EMBL/GenBank/DDBJ whole genome shotgun (WGS) entry which is preliminary data.</text>
</comment>
<reference evidence="3 4" key="1">
    <citation type="submission" date="2019-03" db="EMBL/GenBank/DDBJ databases">
        <title>Single cell metagenomics reveals metabolic interactions within the superorganism composed of flagellate Streblomastix strix and complex community of Bacteroidetes bacteria on its surface.</title>
        <authorList>
            <person name="Treitli S.C."/>
            <person name="Kolisko M."/>
            <person name="Husnik F."/>
            <person name="Keeling P."/>
            <person name="Hampl V."/>
        </authorList>
    </citation>
    <scope>NUCLEOTIDE SEQUENCE [LARGE SCALE GENOMIC DNA]</scope>
    <source>
        <strain evidence="3">ST1C</strain>
    </source>
</reference>
<accession>A0A5J4WBA6</accession>
<dbReference type="PANTHER" id="PTHR33050:SF7">
    <property type="entry name" value="RIBONUCLEASE H"/>
    <property type="match status" value="1"/>
</dbReference>
<dbReference type="PROSITE" id="PS50878">
    <property type="entry name" value="RT_POL"/>
    <property type="match status" value="1"/>
</dbReference>
<evidence type="ECO:0000256" key="1">
    <source>
        <dbReference type="SAM" id="MobiDB-lite"/>
    </source>
</evidence>
<dbReference type="InterPro" id="IPR052055">
    <property type="entry name" value="Hepadnavirus_pol/RT"/>
</dbReference>
<dbReference type="AlphaFoldDB" id="A0A5J4WBA6"/>
<feature type="region of interest" description="Disordered" evidence="1">
    <location>
        <begin position="1"/>
        <end position="24"/>
    </location>
</feature>
<evidence type="ECO:0000259" key="2">
    <source>
        <dbReference type="PROSITE" id="PS50878"/>
    </source>
</evidence>
<protein>
    <submittedName>
        <fullName evidence="3">Putative reverse transcriptase</fullName>
    </submittedName>
</protein>
<keyword evidence="3" id="KW-0808">Transferase</keyword>
<dbReference type="Pfam" id="PF00078">
    <property type="entry name" value="RVT_1"/>
    <property type="match status" value="1"/>
</dbReference>
<feature type="domain" description="Reverse transcriptase" evidence="2">
    <location>
        <begin position="64"/>
        <end position="247"/>
    </location>
</feature>
<dbReference type="Gene3D" id="3.10.10.10">
    <property type="entry name" value="HIV Type 1 Reverse Transcriptase, subunit A, domain 1"/>
    <property type="match status" value="1"/>
</dbReference>